<keyword evidence="9 11" id="KW-0539">Nucleus</keyword>
<evidence type="ECO:0000256" key="9">
    <source>
        <dbReference type="ARBA" id="ARBA00023242"/>
    </source>
</evidence>
<comment type="catalytic activity">
    <reaction evidence="1">
        <text>S-ubiquitinyl-[E2 ubiquitin-conjugating enzyme]-L-cysteine + [acceptor protein]-L-lysine = [E2 ubiquitin-conjugating enzyme]-L-cysteine + N(6)-ubiquitinyl-[acceptor protein]-L-lysine.</text>
        <dbReference type="EC" id="2.3.2.27"/>
    </reaction>
</comment>
<evidence type="ECO:0000256" key="6">
    <source>
        <dbReference type="ARBA" id="ARBA00022771"/>
    </source>
</evidence>
<evidence type="ECO:0000259" key="12">
    <source>
        <dbReference type="PROSITE" id="PS50016"/>
    </source>
</evidence>
<dbReference type="UniPathway" id="UPA00143"/>
<comment type="subcellular location">
    <subcellularLocation>
        <location evidence="11">Nucleus</location>
    </subcellularLocation>
</comment>
<dbReference type="Gene3D" id="3.10.20.90">
    <property type="entry name" value="Phosphatidylinositol 3-kinase Catalytic Subunit, Chain A, domain 1"/>
    <property type="match status" value="1"/>
</dbReference>
<dbReference type="InterPro" id="IPR013083">
    <property type="entry name" value="Znf_RING/FYVE/PHD"/>
</dbReference>
<dbReference type="InterPro" id="IPR036987">
    <property type="entry name" value="SRA-YDG_sf"/>
</dbReference>
<dbReference type="SUPFAM" id="SSF88697">
    <property type="entry name" value="PUA domain-like"/>
    <property type="match status" value="1"/>
</dbReference>
<dbReference type="GO" id="GO:0008270">
    <property type="term" value="F:zinc ion binding"/>
    <property type="evidence" value="ECO:0007669"/>
    <property type="project" value="UniProtKB-KW"/>
</dbReference>
<dbReference type="Pfam" id="PF02182">
    <property type="entry name" value="SAD_SRA"/>
    <property type="match status" value="1"/>
</dbReference>
<dbReference type="SMART" id="SM00466">
    <property type="entry name" value="SRA"/>
    <property type="match status" value="1"/>
</dbReference>
<dbReference type="Proteomes" id="UP000469890">
    <property type="component" value="Unassembled WGS sequence"/>
</dbReference>
<dbReference type="EMBL" id="JAAECE010000002">
    <property type="protein sequence ID" value="KAF1805708.1"/>
    <property type="molecule type" value="Genomic_DNA"/>
</dbReference>
<organism evidence="14 15">
    <name type="scientific">Mucor circinelloides f. lusitanicus</name>
    <name type="common">Mucor racemosus var. lusitanicus</name>
    <dbReference type="NCBI Taxonomy" id="29924"/>
    <lineage>
        <taxon>Eukaryota</taxon>
        <taxon>Fungi</taxon>
        <taxon>Fungi incertae sedis</taxon>
        <taxon>Mucoromycota</taxon>
        <taxon>Mucoromycotina</taxon>
        <taxon>Mucoromycetes</taxon>
        <taxon>Mucorales</taxon>
        <taxon>Mucorineae</taxon>
        <taxon>Mucoraceae</taxon>
        <taxon>Mucor</taxon>
    </lineage>
</organism>
<dbReference type="GO" id="GO:0061630">
    <property type="term" value="F:ubiquitin protein ligase activity"/>
    <property type="evidence" value="ECO:0007669"/>
    <property type="project" value="UniProtKB-EC"/>
</dbReference>
<reference evidence="14 15" key="1">
    <citation type="submission" date="2019-09" db="EMBL/GenBank/DDBJ databases">
        <authorList>
            <consortium name="DOE Joint Genome Institute"/>
            <person name="Mondo S.J."/>
            <person name="Navarro-Mendoza M.I."/>
            <person name="Perez-Arques C."/>
            <person name="Panchal S."/>
            <person name="Nicolas F.E."/>
            <person name="Ganguly P."/>
            <person name="Pangilinan J."/>
            <person name="Grigoriev I."/>
            <person name="Heitman J."/>
            <person name="Sanya K."/>
            <person name="Garre V."/>
        </authorList>
    </citation>
    <scope>NUCLEOTIDE SEQUENCE [LARGE SCALE GENOMIC DNA]</scope>
    <source>
        <strain evidence="14 15">MU402</strain>
    </source>
</reference>
<dbReference type="InterPro" id="IPR003105">
    <property type="entry name" value="SRA_YDG"/>
</dbReference>
<evidence type="ECO:0000256" key="11">
    <source>
        <dbReference type="PROSITE-ProRule" id="PRU00358"/>
    </source>
</evidence>
<evidence type="ECO:0000259" key="13">
    <source>
        <dbReference type="PROSITE" id="PS51015"/>
    </source>
</evidence>
<name>A0A8H4BQE4_MUCCL</name>
<dbReference type="AlphaFoldDB" id="A0A8H4BQE4"/>
<dbReference type="InterPro" id="IPR011011">
    <property type="entry name" value="Znf_FYVE_PHD"/>
</dbReference>
<dbReference type="EC" id="2.3.2.27" evidence="3"/>
<keyword evidence="5" id="KW-0479">Metal-binding</keyword>
<dbReference type="GO" id="GO:0005634">
    <property type="term" value="C:nucleus"/>
    <property type="evidence" value="ECO:0007669"/>
    <property type="project" value="UniProtKB-SubCell"/>
</dbReference>
<dbReference type="PANTHER" id="PTHR14140">
    <property type="entry name" value="E3 UBIQUITIN-PROTEIN LIGASE UHRF-RELATED"/>
    <property type="match status" value="1"/>
</dbReference>
<evidence type="ECO:0000256" key="1">
    <source>
        <dbReference type="ARBA" id="ARBA00000900"/>
    </source>
</evidence>
<evidence type="ECO:0000256" key="4">
    <source>
        <dbReference type="ARBA" id="ARBA00022679"/>
    </source>
</evidence>
<dbReference type="InterPro" id="IPR045134">
    <property type="entry name" value="UHRF1/2-like"/>
</dbReference>
<dbReference type="GO" id="GO:0016567">
    <property type="term" value="P:protein ubiquitination"/>
    <property type="evidence" value="ECO:0007669"/>
    <property type="project" value="UniProtKB-UniPathway"/>
</dbReference>
<dbReference type="GO" id="GO:0044027">
    <property type="term" value="P:negative regulation of gene expression via chromosomal CpG island methylation"/>
    <property type="evidence" value="ECO:0007669"/>
    <property type="project" value="TreeGrafter"/>
</dbReference>
<dbReference type="Gene3D" id="2.30.280.10">
    <property type="entry name" value="SRA-YDG"/>
    <property type="match status" value="1"/>
</dbReference>
<comment type="caution">
    <text evidence="14">The sequence shown here is derived from an EMBL/GenBank/DDBJ whole genome shotgun (WGS) entry which is preliminary data.</text>
</comment>
<feature type="domain" description="YDG" evidence="13">
    <location>
        <begin position="181"/>
        <end position="346"/>
    </location>
</feature>
<evidence type="ECO:0000256" key="7">
    <source>
        <dbReference type="ARBA" id="ARBA00022786"/>
    </source>
</evidence>
<dbReference type="PANTHER" id="PTHR14140:SF45">
    <property type="entry name" value="RING-TYPE E3 UBIQUITIN TRANSFERASE"/>
    <property type="match status" value="1"/>
</dbReference>
<comment type="pathway">
    <text evidence="2">Protein modification; protein ubiquitination.</text>
</comment>
<evidence type="ECO:0000256" key="10">
    <source>
        <dbReference type="PROSITE-ProRule" id="PRU00146"/>
    </source>
</evidence>
<feature type="domain" description="PHD-type" evidence="12">
    <location>
        <begin position="93"/>
        <end position="145"/>
    </location>
</feature>
<keyword evidence="8" id="KW-0862">Zinc</keyword>
<protein>
    <recommendedName>
        <fullName evidence="3">RING-type E3 ubiquitin transferase</fullName>
        <ecNumber evidence="3">2.3.2.27</ecNumber>
    </recommendedName>
</protein>
<dbReference type="SUPFAM" id="SSF57903">
    <property type="entry name" value="FYVE/PHD zinc finger"/>
    <property type="match status" value="1"/>
</dbReference>
<dbReference type="SMART" id="SM00249">
    <property type="entry name" value="PHD"/>
    <property type="match status" value="1"/>
</dbReference>
<gene>
    <name evidence="14" type="ORF">FB192DRAFT_1273997</name>
</gene>
<dbReference type="InterPro" id="IPR019786">
    <property type="entry name" value="Zinc_finger_PHD-type_CS"/>
</dbReference>
<dbReference type="InterPro" id="IPR015947">
    <property type="entry name" value="PUA-like_sf"/>
</dbReference>
<dbReference type="InterPro" id="IPR019787">
    <property type="entry name" value="Znf_PHD-finger"/>
</dbReference>
<keyword evidence="6 10" id="KW-0863">Zinc-finger</keyword>
<dbReference type="InterPro" id="IPR029071">
    <property type="entry name" value="Ubiquitin-like_domsf"/>
</dbReference>
<dbReference type="CDD" id="cd17039">
    <property type="entry name" value="Ubl_ubiquitin_like"/>
    <property type="match status" value="1"/>
</dbReference>
<dbReference type="PROSITE" id="PS50016">
    <property type="entry name" value="ZF_PHD_2"/>
    <property type="match status" value="1"/>
</dbReference>
<evidence type="ECO:0000256" key="2">
    <source>
        <dbReference type="ARBA" id="ARBA00004906"/>
    </source>
</evidence>
<evidence type="ECO:0000256" key="8">
    <source>
        <dbReference type="ARBA" id="ARBA00022833"/>
    </source>
</evidence>
<evidence type="ECO:0000256" key="3">
    <source>
        <dbReference type="ARBA" id="ARBA00012483"/>
    </source>
</evidence>
<evidence type="ECO:0000313" key="14">
    <source>
        <dbReference type="EMBL" id="KAF1805708.1"/>
    </source>
</evidence>
<proteinExistence type="predicted"/>
<sequence length="504" mass="56926">MKIQILVPSQNQKSFSIDVGKDDTVVLFRNTIMDTLNIQKGTAFSLIALGKIMLDQCQDGTLARLNSTYRVRDKSTVFVHIKRQKIPTIDNTNTSCPDCGCVKCLLKTGDPLICDQCNSYWHIRCAGLSAEPKSQYWYCPDCYNGDHEKIVGKDEPLQSSSSKVITIKEQECAVVHQYHIGGIPGVHVGQTWATRSLMAEWGVHRSPVMRVAGNGRVGAVSMVLTYGVIEDPDDGDEFICSGVGGFPKRKSVFSNAELESQELTRSNLYLALTCNTPVDAVHGGRALNWRKSQPIRVCRSSSLKELHPEYAPAEGFRYDGEYKIVRYWPYKEPTTGNIIWKFLFKRDDPEVPPWSSEGRRMISRRGVRMIHPADEKTEELRRFTPSYKAQLAIAKDTENKRLWDQISELKFWSEFELLQYVFDEAFACSSHACPKPIKVSVCAAIVCKMTLLKYRILYRTLSPHPVAISAVCAVSPKANQISASPVEAIYPPHPYRQMKDWFVP</sequence>
<accession>A0A8H4BQE4</accession>
<dbReference type="InterPro" id="IPR001965">
    <property type="entry name" value="Znf_PHD"/>
</dbReference>
<keyword evidence="4" id="KW-0808">Transferase</keyword>
<dbReference type="Gene3D" id="3.30.40.10">
    <property type="entry name" value="Zinc/RING finger domain, C3HC4 (zinc finger)"/>
    <property type="match status" value="1"/>
</dbReference>
<keyword evidence="7" id="KW-0833">Ubl conjugation pathway</keyword>
<evidence type="ECO:0000256" key="5">
    <source>
        <dbReference type="ARBA" id="ARBA00022723"/>
    </source>
</evidence>
<dbReference type="SUPFAM" id="SSF54236">
    <property type="entry name" value="Ubiquitin-like"/>
    <property type="match status" value="1"/>
</dbReference>
<dbReference type="PROSITE" id="PS01359">
    <property type="entry name" value="ZF_PHD_1"/>
    <property type="match status" value="1"/>
</dbReference>
<dbReference type="PROSITE" id="PS51015">
    <property type="entry name" value="YDG"/>
    <property type="match status" value="1"/>
</dbReference>
<evidence type="ECO:0000313" key="15">
    <source>
        <dbReference type="Proteomes" id="UP000469890"/>
    </source>
</evidence>